<evidence type="ECO:0000256" key="1">
    <source>
        <dbReference type="SAM" id="Phobius"/>
    </source>
</evidence>
<dbReference type="AlphaFoldDB" id="A0A926KM90"/>
<dbReference type="EMBL" id="JACVVD010000002">
    <property type="protein sequence ID" value="MBD0379606.1"/>
    <property type="molecule type" value="Genomic_DNA"/>
</dbReference>
<keyword evidence="3" id="KW-1185">Reference proteome</keyword>
<comment type="caution">
    <text evidence="2">The sequence shown here is derived from an EMBL/GenBank/DDBJ whole genome shotgun (WGS) entry which is preliminary data.</text>
</comment>
<reference evidence="2" key="1">
    <citation type="submission" date="2020-09" db="EMBL/GenBank/DDBJ databases">
        <title>Draft Genome Sequence of Paenibacillus sp. WST5.</title>
        <authorList>
            <person name="Bao Z."/>
        </authorList>
    </citation>
    <scope>NUCLEOTIDE SEQUENCE</scope>
    <source>
        <strain evidence="2">WST5</strain>
    </source>
</reference>
<protein>
    <submittedName>
        <fullName evidence="2">Uncharacterized protein</fullName>
    </submittedName>
</protein>
<feature type="transmembrane region" description="Helical" evidence="1">
    <location>
        <begin position="20"/>
        <end position="39"/>
    </location>
</feature>
<gene>
    <name evidence="2" type="ORF">ICC18_05715</name>
</gene>
<keyword evidence="1" id="KW-0472">Membrane</keyword>
<accession>A0A926KM90</accession>
<name>A0A926KM90_9BACL</name>
<evidence type="ECO:0000313" key="2">
    <source>
        <dbReference type="EMBL" id="MBD0379606.1"/>
    </source>
</evidence>
<organism evidence="2 3">
    <name type="scientific">Paenibacillus sedimenti</name>
    <dbReference type="NCBI Taxonomy" id="2770274"/>
    <lineage>
        <taxon>Bacteria</taxon>
        <taxon>Bacillati</taxon>
        <taxon>Bacillota</taxon>
        <taxon>Bacilli</taxon>
        <taxon>Bacillales</taxon>
        <taxon>Paenibacillaceae</taxon>
        <taxon>Paenibacillus</taxon>
    </lineage>
</organism>
<evidence type="ECO:0000313" key="3">
    <source>
        <dbReference type="Proteomes" id="UP000650466"/>
    </source>
</evidence>
<sequence length="71" mass="8118">MAYVSPTFIIKQSDVTRDEWWPVVLVLLFIIRVYSNYALDQAVQECKDSGGTAKVSSSFFGSSWQVECYKE</sequence>
<proteinExistence type="predicted"/>
<dbReference type="Proteomes" id="UP000650466">
    <property type="component" value="Unassembled WGS sequence"/>
</dbReference>
<keyword evidence="1" id="KW-0812">Transmembrane</keyword>
<keyword evidence="1" id="KW-1133">Transmembrane helix</keyword>
<dbReference type="RefSeq" id="WP_188173413.1">
    <property type="nucleotide sequence ID" value="NZ_JACVVD010000002.1"/>
</dbReference>